<proteinExistence type="predicted"/>
<name>A0A133V0A7_9EURY</name>
<accession>A0A133V0A7</accession>
<keyword evidence="2" id="KW-1185">Reference proteome</keyword>
<protein>
    <submittedName>
        <fullName evidence="1">Uncharacterized protein</fullName>
    </submittedName>
</protein>
<sequence>MGADFLCYILEMDHGEEPDWETAEKYIEETPVDELRTVSRELLKEYLTNLKDWWNGDTPRSVVNIKLKHTNALATGGMSWGDNPTEAFGEIATLDEAGILDVLGFR</sequence>
<reference evidence="1 2" key="1">
    <citation type="journal article" date="2016" name="Sci. Rep.">
        <title>Metabolic traits of an uncultured archaeal lineage -MSBL1- from brine pools of the Red Sea.</title>
        <authorList>
            <person name="Mwirichia R."/>
            <person name="Alam I."/>
            <person name="Rashid M."/>
            <person name="Vinu M."/>
            <person name="Ba-Alawi W."/>
            <person name="Anthony Kamau A."/>
            <person name="Kamanda Ngugi D."/>
            <person name="Goker M."/>
            <person name="Klenk H.P."/>
            <person name="Bajic V."/>
            <person name="Stingl U."/>
        </authorList>
    </citation>
    <scope>NUCLEOTIDE SEQUENCE [LARGE SCALE GENOMIC DNA]</scope>
    <source>
        <strain evidence="1">SCGC-AAA261C02</strain>
    </source>
</reference>
<comment type="caution">
    <text evidence="1">The sequence shown here is derived from an EMBL/GenBank/DDBJ whole genome shotgun (WGS) entry which is preliminary data.</text>
</comment>
<dbReference type="Proteomes" id="UP000070520">
    <property type="component" value="Unassembled WGS sequence"/>
</dbReference>
<evidence type="ECO:0000313" key="1">
    <source>
        <dbReference type="EMBL" id="KXA99866.1"/>
    </source>
</evidence>
<evidence type="ECO:0000313" key="2">
    <source>
        <dbReference type="Proteomes" id="UP000070520"/>
    </source>
</evidence>
<dbReference type="AlphaFoldDB" id="A0A133V0A7"/>
<gene>
    <name evidence="1" type="ORF">AKJ42_02305</name>
</gene>
<organism evidence="1 2">
    <name type="scientific">candidate division MSBL1 archaeon SCGC-AAA261C02</name>
    <dbReference type="NCBI Taxonomy" id="1698272"/>
    <lineage>
        <taxon>Archaea</taxon>
        <taxon>Methanobacteriati</taxon>
        <taxon>Methanobacteriota</taxon>
        <taxon>candidate division MSBL1</taxon>
    </lineage>
</organism>
<dbReference type="EMBL" id="LHXW01000021">
    <property type="protein sequence ID" value="KXA99866.1"/>
    <property type="molecule type" value="Genomic_DNA"/>
</dbReference>